<feature type="domain" description="Resolvase HTH" evidence="1">
    <location>
        <begin position="4"/>
        <end position="43"/>
    </location>
</feature>
<dbReference type="Pfam" id="PF02796">
    <property type="entry name" value="HTH_7"/>
    <property type="match status" value="1"/>
</dbReference>
<dbReference type="GO" id="GO:0003677">
    <property type="term" value="F:DNA binding"/>
    <property type="evidence" value="ECO:0007669"/>
    <property type="project" value="InterPro"/>
</dbReference>
<proteinExistence type="predicted"/>
<gene>
    <name evidence="2" type="ORF">BK660_21695</name>
</gene>
<protein>
    <recommendedName>
        <fullName evidence="1">Resolvase HTH domain-containing protein</fullName>
    </recommendedName>
</protein>
<dbReference type="InterPro" id="IPR009057">
    <property type="entry name" value="Homeodomain-like_sf"/>
</dbReference>
<organism evidence="2 3">
    <name type="scientific">Pseudomonas brassicacearum</name>
    <dbReference type="NCBI Taxonomy" id="930166"/>
    <lineage>
        <taxon>Bacteria</taxon>
        <taxon>Pseudomonadati</taxon>
        <taxon>Pseudomonadota</taxon>
        <taxon>Gammaproteobacteria</taxon>
        <taxon>Pseudomonadales</taxon>
        <taxon>Pseudomonadaceae</taxon>
        <taxon>Pseudomonas</taxon>
    </lineage>
</organism>
<dbReference type="GO" id="GO:0000150">
    <property type="term" value="F:DNA strand exchange activity"/>
    <property type="evidence" value="ECO:0007669"/>
    <property type="project" value="InterPro"/>
</dbReference>
<dbReference type="SUPFAM" id="SSF46689">
    <property type="entry name" value="Homeodomain-like"/>
    <property type="match status" value="1"/>
</dbReference>
<dbReference type="InterPro" id="IPR006120">
    <property type="entry name" value="Resolvase_HTH_dom"/>
</dbReference>
<evidence type="ECO:0000313" key="2">
    <source>
        <dbReference type="EMBL" id="RON17907.1"/>
    </source>
</evidence>
<accession>A0A423HXM1</accession>
<evidence type="ECO:0000313" key="3">
    <source>
        <dbReference type="Proteomes" id="UP000285636"/>
    </source>
</evidence>
<dbReference type="RefSeq" id="WP_123435182.1">
    <property type="nucleotide sequence ID" value="NZ_MOBK01000009.1"/>
</dbReference>
<sequence length="100" mass="10903">MTAKLSPDSIGLIFTMNAAGHCAEEIADAAGCSYSTVVRYLNEAGVVLGNKGKPKQCTADYMALALDMRAHGSTWYDVEQHVGFHRSTFHSQLRAQRAQQ</sequence>
<dbReference type="Proteomes" id="UP000285636">
    <property type="component" value="Unassembled WGS sequence"/>
</dbReference>
<reference evidence="2 3" key="1">
    <citation type="submission" date="2016-10" db="EMBL/GenBank/DDBJ databases">
        <title>Comparative genome analysis of multiple Pseudomonas spp. focuses on biocontrol and plant growth promoting traits.</title>
        <authorList>
            <person name="Tao X.-Y."/>
            <person name="Taylor C.G."/>
        </authorList>
    </citation>
    <scope>NUCLEOTIDE SEQUENCE [LARGE SCALE GENOMIC DNA]</scope>
    <source>
        <strain evidence="2 3">38D7</strain>
    </source>
</reference>
<dbReference type="EMBL" id="MOBK01000009">
    <property type="protein sequence ID" value="RON17907.1"/>
    <property type="molecule type" value="Genomic_DNA"/>
</dbReference>
<evidence type="ECO:0000259" key="1">
    <source>
        <dbReference type="Pfam" id="PF02796"/>
    </source>
</evidence>
<name>A0A423HXM1_9PSED</name>
<dbReference type="AlphaFoldDB" id="A0A423HXM1"/>
<comment type="caution">
    <text evidence="2">The sequence shown here is derived from an EMBL/GenBank/DDBJ whole genome shotgun (WGS) entry which is preliminary data.</text>
</comment>